<reference evidence="2 3" key="1">
    <citation type="submission" date="2016-08" db="EMBL/GenBank/DDBJ databases">
        <title>Complete genome sequence of Mycobacterium shinshuense, a subspecies of M. ulcerans.</title>
        <authorList>
            <person name="Yoshida M."/>
            <person name="Ogura Y."/>
            <person name="Hayashi T."/>
            <person name="Hoshino Y."/>
        </authorList>
    </citation>
    <scope>NUCLEOTIDE SEQUENCE [LARGE SCALE GENOMIC DNA]</scope>
    <source>
        <strain evidence="3">ATCC 33728</strain>
    </source>
</reference>
<evidence type="ECO:0000256" key="1">
    <source>
        <dbReference type="SAM" id="MobiDB-lite"/>
    </source>
</evidence>
<feature type="region of interest" description="Disordered" evidence="1">
    <location>
        <begin position="1"/>
        <end position="25"/>
    </location>
</feature>
<gene>
    <name evidence="2" type="ORF">SHTP_0968</name>
</gene>
<sequence>MDFSTVQPSRLEGASRAKVSADGHGVVPHSGMGLLRELADQTGLSEQVTAALADTYKGP</sequence>
<evidence type="ECO:0000313" key="3">
    <source>
        <dbReference type="Proteomes" id="UP000218067"/>
    </source>
</evidence>
<dbReference type="AlphaFoldDB" id="A0A1B4XZP4"/>
<dbReference type="Proteomes" id="UP000218067">
    <property type="component" value="Chromosome"/>
</dbReference>
<protein>
    <submittedName>
        <fullName evidence="2">Transposase for IS1380 family</fullName>
    </submittedName>
</protein>
<name>A0A1B4XZP4_MYCUL</name>
<accession>A0A1B4XZP4</accession>
<dbReference type="EMBL" id="AP017624">
    <property type="protein sequence ID" value="BAV40291.1"/>
    <property type="molecule type" value="Genomic_DNA"/>
</dbReference>
<evidence type="ECO:0000313" key="2">
    <source>
        <dbReference type="EMBL" id="BAV40291.1"/>
    </source>
</evidence>
<organism evidence="2 3">
    <name type="scientific">Mycobacterium ulcerans subsp. shinshuense</name>
    <dbReference type="NCBI Taxonomy" id="1124626"/>
    <lineage>
        <taxon>Bacteria</taxon>
        <taxon>Bacillati</taxon>
        <taxon>Actinomycetota</taxon>
        <taxon>Actinomycetes</taxon>
        <taxon>Mycobacteriales</taxon>
        <taxon>Mycobacteriaceae</taxon>
        <taxon>Mycobacterium</taxon>
        <taxon>Mycobacterium ulcerans group</taxon>
    </lineage>
</organism>
<proteinExistence type="predicted"/>